<dbReference type="WBParaSite" id="MBELARI_LOCUS19610">
    <property type="protein sequence ID" value="MBELARI_LOCUS19610"/>
    <property type="gene ID" value="MBELARI_LOCUS19610"/>
</dbReference>
<evidence type="ECO:0000313" key="6">
    <source>
        <dbReference type="Proteomes" id="UP000887575"/>
    </source>
</evidence>
<reference evidence="7" key="1">
    <citation type="submission" date="2024-02" db="UniProtKB">
        <authorList>
            <consortium name="WormBaseParasite"/>
        </authorList>
    </citation>
    <scope>IDENTIFICATION</scope>
</reference>
<keyword evidence="6" id="KW-1185">Reference proteome</keyword>
<evidence type="ECO:0000313" key="7">
    <source>
        <dbReference type="WBParaSite" id="MBELARI_LOCUS19610"/>
    </source>
</evidence>
<protein>
    <recommendedName>
        <fullName evidence="5">RING-type domain-containing protein</fullName>
    </recommendedName>
</protein>
<dbReference type="AlphaFoldDB" id="A0AAF3EZS1"/>
<dbReference type="Gene3D" id="1.10.150.50">
    <property type="entry name" value="Transcription Factor, Ets-1"/>
    <property type="match status" value="1"/>
</dbReference>
<feature type="domain" description="RING-type" evidence="5">
    <location>
        <begin position="122"/>
        <end position="177"/>
    </location>
</feature>
<feature type="region of interest" description="Disordered" evidence="4">
    <location>
        <begin position="316"/>
        <end position="335"/>
    </location>
</feature>
<evidence type="ECO:0000256" key="2">
    <source>
        <dbReference type="ARBA" id="ARBA00022771"/>
    </source>
</evidence>
<dbReference type="PROSITE" id="PS00518">
    <property type="entry name" value="ZF_RING_1"/>
    <property type="match status" value="1"/>
</dbReference>
<organism evidence="6 7">
    <name type="scientific">Mesorhabditis belari</name>
    <dbReference type="NCBI Taxonomy" id="2138241"/>
    <lineage>
        <taxon>Eukaryota</taxon>
        <taxon>Metazoa</taxon>
        <taxon>Ecdysozoa</taxon>
        <taxon>Nematoda</taxon>
        <taxon>Chromadorea</taxon>
        <taxon>Rhabditida</taxon>
        <taxon>Rhabditina</taxon>
        <taxon>Rhabditomorpha</taxon>
        <taxon>Rhabditoidea</taxon>
        <taxon>Rhabditidae</taxon>
        <taxon>Mesorhabditinae</taxon>
        <taxon>Mesorhabditis</taxon>
    </lineage>
</organism>
<dbReference type="InterPro" id="IPR013083">
    <property type="entry name" value="Znf_RING/FYVE/PHD"/>
</dbReference>
<dbReference type="InterPro" id="IPR001841">
    <property type="entry name" value="Znf_RING"/>
</dbReference>
<dbReference type="GO" id="GO:0008270">
    <property type="term" value="F:zinc ion binding"/>
    <property type="evidence" value="ECO:0007669"/>
    <property type="project" value="UniProtKB-KW"/>
</dbReference>
<name>A0AAF3EZS1_9BILA</name>
<sequence length="577" mass="66362">MSTLKPLEFAFETLCCPVCATTYSTQPESSNYPLMLSCGFPMCSFCFGREQEKVMGTEEENDGNEMIDFIHTQQCPQPPIQCFETSQSATIVTDLIADLMEFSLIGAPGAKPTANDLTSLICPDCLCSFDSESMGPSMPQILECAHAVCGDCMMRKKFQKKTKSYPFFVYEYKCTKCGQSSPSNGPAKAQKRNFLTEFLLELSGPRTRNVSECSQGTTTTGSSIQSDDRAIAFHRTPSFTQFTDGLDTQMISPFSSHHSLPLPRTSSKLKSMKKMITPQMEDFYRKLERQKEMDQVLSKQKKRQMAEFIELQNWREQQQREKNELKREERKMKEQRQRVREEMKAIGEEWNQIGEERRMLERERKWMHDQKAKAEQQRQKLSAMLSIHEEQQEKLHQLIIEQHHLVEERLKNLEIKKKQLQDSESLVDQLEKLSCKGSMESLSQSILQDLPDSPPFGLPLELWTNFDVASWGRGVTESDLVGRILVREKVDGATLTCISLQEIKDDLKIPLGDAKKLWTAKEKLEMKKMEQSIEIKAEMTDELLVIDQMEQKTSNGPINWCRNSLRKSLMRKKKANS</sequence>
<dbReference type="InterPro" id="IPR013761">
    <property type="entry name" value="SAM/pointed_sf"/>
</dbReference>
<evidence type="ECO:0000259" key="5">
    <source>
        <dbReference type="SMART" id="SM00184"/>
    </source>
</evidence>
<evidence type="ECO:0000256" key="3">
    <source>
        <dbReference type="ARBA" id="ARBA00022833"/>
    </source>
</evidence>
<feature type="domain" description="RING-type" evidence="5">
    <location>
        <begin position="16"/>
        <end position="78"/>
    </location>
</feature>
<keyword evidence="2" id="KW-0863">Zinc-finger</keyword>
<feature type="compositionally biased region" description="Basic and acidic residues" evidence="4">
    <location>
        <begin position="317"/>
        <end position="335"/>
    </location>
</feature>
<proteinExistence type="predicted"/>
<dbReference type="SMART" id="SM00184">
    <property type="entry name" value="RING"/>
    <property type="match status" value="2"/>
</dbReference>
<evidence type="ECO:0000256" key="4">
    <source>
        <dbReference type="SAM" id="MobiDB-lite"/>
    </source>
</evidence>
<keyword evidence="1" id="KW-0479">Metal-binding</keyword>
<dbReference type="SUPFAM" id="SSF57850">
    <property type="entry name" value="RING/U-box"/>
    <property type="match status" value="1"/>
</dbReference>
<evidence type="ECO:0000256" key="1">
    <source>
        <dbReference type="ARBA" id="ARBA00022723"/>
    </source>
</evidence>
<accession>A0AAF3EZS1</accession>
<dbReference type="Gene3D" id="3.30.40.10">
    <property type="entry name" value="Zinc/RING finger domain, C3HC4 (zinc finger)"/>
    <property type="match status" value="1"/>
</dbReference>
<dbReference type="Proteomes" id="UP000887575">
    <property type="component" value="Unassembled WGS sequence"/>
</dbReference>
<dbReference type="SUPFAM" id="SSF47769">
    <property type="entry name" value="SAM/Pointed domain"/>
    <property type="match status" value="1"/>
</dbReference>
<dbReference type="InterPro" id="IPR017907">
    <property type="entry name" value="Znf_RING_CS"/>
</dbReference>
<keyword evidence="3" id="KW-0862">Zinc</keyword>